<accession>A0A3P7LQA6</accession>
<name>A0A3P7LQA6_DIBLA</name>
<proteinExistence type="predicted"/>
<protein>
    <submittedName>
        <fullName evidence="2">Uncharacterized protein</fullName>
    </submittedName>
</protein>
<keyword evidence="3" id="KW-1185">Reference proteome</keyword>
<evidence type="ECO:0000313" key="3">
    <source>
        <dbReference type="Proteomes" id="UP000281553"/>
    </source>
</evidence>
<feature type="compositionally biased region" description="Low complexity" evidence="1">
    <location>
        <begin position="187"/>
        <end position="199"/>
    </location>
</feature>
<dbReference type="Gene3D" id="3.30.710.10">
    <property type="entry name" value="Potassium Channel Kv1.1, Chain A"/>
    <property type="match status" value="1"/>
</dbReference>
<dbReference type="EMBL" id="UYRU01055708">
    <property type="protein sequence ID" value="VDN13153.1"/>
    <property type="molecule type" value="Genomic_DNA"/>
</dbReference>
<feature type="region of interest" description="Disordered" evidence="1">
    <location>
        <begin position="182"/>
        <end position="215"/>
    </location>
</feature>
<evidence type="ECO:0000256" key="1">
    <source>
        <dbReference type="SAM" id="MobiDB-lite"/>
    </source>
</evidence>
<organism evidence="2 3">
    <name type="scientific">Dibothriocephalus latus</name>
    <name type="common">Fish tapeworm</name>
    <name type="synonym">Diphyllobothrium latum</name>
    <dbReference type="NCBI Taxonomy" id="60516"/>
    <lineage>
        <taxon>Eukaryota</taxon>
        <taxon>Metazoa</taxon>
        <taxon>Spiralia</taxon>
        <taxon>Lophotrochozoa</taxon>
        <taxon>Platyhelminthes</taxon>
        <taxon>Cestoda</taxon>
        <taxon>Eucestoda</taxon>
        <taxon>Diphyllobothriidea</taxon>
        <taxon>Diphyllobothriidae</taxon>
        <taxon>Dibothriocephalus</taxon>
    </lineage>
</organism>
<dbReference type="AlphaFoldDB" id="A0A3P7LQA6"/>
<dbReference type="InterPro" id="IPR011333">
    <property type="entry name" value="SKP1/BTB/POZ_sf"/>
</dbReference>
<reference evidence="2 3" key="1">
    <citation type="submission" date="2018-11" db="EMBL/GenBank/DDBJ databases">
        <authorList>
            <consortium name="Pathogen Informatics"/>
        </authorList>
    </citation>
    <scope>NUCLEOTIDE SEQUENCE [LARGE SCALE GENOMIC DNA]</scope>
</reference>
<gene>
    <name evidence="2" type="ORF">DILT_LOCUS8984</name>
</gene>
<evidence type="ECO:0000313" key="2">
    <source>
        <dbReference type="EMBL" id="VDN13153.1"/>
    </source>
</evidence>
<sequence>MTLKSSRKNPEDRMAGVLVDPTIEVAGGVELPAHKVDLADRISALADQLRDNQRLLWPQLRSPPFGLCLHGGGILLTEENVRGITKVAQSLNLSVLVGFGVQFVVKRLNLANLPQNWALATAFDIQALTAPCLRCMYQNFSQFSASDLFVDLPAGRHSTHLLLQSTDLVSISESPFKLGLRHREGSVAESRATTTSTSERPSHRESSDRGAPEAKTVEVGPVVAAAVSQIPAPQQAPDVFYLCGCEDKYTFRWSVVRYSPQQQRAAQIADYENRNGATYTAVGGEST</sequence>
<dbReference type="Proteomes" id="UP000281553">
    <property type="component" value="Unassembled WGS sequence"/>
</dbReference>
<feature type="compositionally biased region" description="Basic and acidic residues" evidence="1">
    <location>
        <begin position="200"/>
        <end position="215"/>
    </location>
</feature>